<dbReference type="Gene3D" id="3.40.1190.20">
    <property type="match status" value="1"/>
</dbReference>
<proteinExistence type="predicted"/>
<reference evidence="1" key="2">
    <citation type="journal article" date="2021" name="PeerJ">
        <title>Extensive microbial diversity within the chicken gut microbiome revealed by metagenomics and culture.</title>
        <authorList>
            <person name="Gilroy R."/>
            <person name="Ravi A."/>
            <person name="Getino M."/>
            <person name="Pursley I."/>
            <person name="Horton D.L."/>
            <person name="Alikhan N.F."/>
            <person name="Baker D."/>
            <person name="Gharbi K."/>
            <person name="Hall N."/>
            <person name="Watson M."/>
            <person name="Adriaenssens E.M."/>
            <person name="Foster-Nyarko E."/>
            <person name="Jarju S."/>
            <person name="Secka A."/>
            <person name="Antonio M."/>
            <person name="Oren A."/>
            <person name="Chaudhuri R.R."/>
            <person name="La Ragione R."/>
            <person name="Hildebrand F."/>
            <person name="Pallen M.J."/>
        </authorList>
    </citation>
    <scope>NUCLEOTIDE SEQUENCE</scope>
    <source>
        <strain evidence="1">CHK195-11698</strain>
    </source>
</reference>
<accession>A0A9D1HR27</accession>
<organism evidence="1 2">
    <name type="scientific">Candidatus Fimiplasma intestinipullorum</name>
    <dbReference type="NCBI Taxonomy" id="2840825"/>
    <lineage>
        <taxon>Bacteria</taxon>
        <taxon>Bacillati</taxon>
        <taxon>Bacillota</taxon>
        <taxon>Clostridia</taxon>
        <taxon>Eubacteriales</taxon>
        <taxon>Candidatus Fimiplasma</taxon>
    </lineage>
</organism>
<dbReference type="AlphaFoldDB" id="A0A9D1HR27"/>
<name>A0A9D1HR27_9FIRM</name>
<comment type="caution">
    <text evidence="1">The sequence shown here is derived from an EMBL/GenBank/DDBJ whole genome shotgun (WGS) entry which is preliminary data.</text>
</comment>
<gene>
    <name evidence="1" type="ORF">IAD15_07770</name>
</gene>
<dbReference type="InterPro" id="IPR029056">
    <property type="entry name" value="Ribokinase-like"/>
</dbReference>
<dbReference type="SUPFAM" id="SSF53613">
    <property type="entry name" value="Ribokinase-like"/>
    <property type="match status" value="1"/>
</dbReference>
<protein>
    <submittedName>
        <fullName evidence="1">Uncharacterized protein</fullName>
    </submittedName>
</protein>
<reference evidence="1" key="1">
    <citation type="submission" date="2020-10" db="EMBL/GenBank/DDBJ databases">
        <authorList>
            <person name="Gilroy R."/>
        </authorList>
    </citation>
    <scope>NUCLEOTIDE SEQUENCE</scope>
    <source>
        <strain evidence="1">CHK195-11698</strain>
    </source>
</reference>
<sequence>MSEILLCSEPAVLFQSTEEANLNQAKHFEKIVFPYEGDFQKGLKEDQCTLVSVLAKDALGQFIFKSLEESGINLARCGLTGNAKSAIWLGTASEKPVLQTSPSGIDQLMPSLVDHLDLYQYNHLHVSGNLLGRTQSLYQSLLHLMARASRSRLPVSVDLSNHVDHDYLKGLIHRVDWFVVDNFETAKTLLKLDATRVIVRSDEMGAYVYESGNEIYIPGKSQASLAEFSGLLIHYYLQDGHLLKAVRQAMG</sequence>
<evidence type="ECO:0000313" key="1">
    <source>
        <dbReference type="EMBL" id="HIU13949.1"/>
    </source>
</evidence>
<dbReference type="EMBL" id="DVMJ01000065">
    <property type="protein sequence ID" value="HIU13949.1"/>
    <property type="molecule type" value="Genomic_DNA"/>
</dbReference>
<evidence type="ECO:0000313" key="2">
    <source>
        <dbReference type="Proteomes" id="UP000824175"/>
    </source>
</evidence>
<dbReference type="Proteomes" id="UP000824175">
    <property type="component" value="Unassembled WGS sequence"/>
</dbReference>